<keyword evidence="1" id="KW-0677">Repeat</keyword>
<dbReference type="AlphaFoldDB" id="A0A9W9WHQ9"/>
<feature type="repeat" description="ANK" evidence="3">
    <location>
        <begin position="200"/>
        <end position="232"/>
    </location>
</feature>
<keyword evidence="2 3" id="KW-0040">ANK repeat</keyword>
<evidence type="ECO:0000256" key="2">
    <source>
        <dbReference type="ARBA" id="ARBA00023043"/>
    </source>
</evidence>
<dbReference type="EMBL" id="JAPWDO010000007">
    <property type="protein sequence ID" value="KAJ5462387.1"/>
    <property type="molecule type" value="Genomic_DNA"/>
</dbReference>
<name>A0A9W9WHQ9_9EURO</name>
<feature type="region of interest" description="Disordered" evidence="4">
    <location>
        <begin position="433"/>
        <end position="467"/>
    </location>
</feature>
<evidence type="ECO:0000313" key="7">
    <source>
        <dbReference type="Proteomes" id="UP001147760"/>
    </source>
</evidence>
<evidence type="ECO:0000256" key="4">
    <source>
        <dbReference type="SAM" id="MobiDB-lite"/>
    </source>
</evidence>
<dbReference type="SMART" id="SM00248">
    <property type="entry name" value="ANK"/>
    <property type="match status" value="6"/>
</dbReference>
<evidence type="ECO:0000256" key="5">
    <source>
        <dbReference type="SAM" id="Phobius"/>
    </source>
</evidence>
<feature type="repeat" description="ANK" evidence="3">
    <location>
        <begin position="233"/>
        <end position="265"/>
    </location>
</feature>
<dbReference type="PANTHER" id="PTHR24171:SF9">
    <property type="entry name" value="ANKYRIN REPEAT DOMAIN-CONTAINING PROTEIN 39"/>
    <property type="match status" value="1"/>
</dbReference>
<dbReference type="SUPFAM" id="SSF48403">
    <property type="entry name" value="Ankyrin repeat"/>
    <property type="match status" value="1"/>
</dbReference>
<keyword evidence="5" id="KW-0812">Transmembrane</keyword>
<dbReference type="Pfam" id="PF00023">
    <property type="entry name" value="Ank"/>
    <property type="match status" value="2"/>
</dbReference>
<evidence type="ECO:0000256" key="3">
    <source>
        <dbReference type="PROSITE-ProRule" id="PRU00023"/>
    </source>
</evidence>
<dbReference type="PRINTS" id="PR01415">
    <property type="entry name" value="ANKYRIN"/>
</dbReference>
<dbReference type="PROSITE" id="PS50297">
    <property type="entry name" value="ANK_REP_REGION"/>
    <property type="match status" value="4"/>
</dbReference>
<keyword evidence="5" id="KW-1133">Transmembrane helix</keyword>
<evidence type="ECO:0000313" key="6">
    <source>
        <dbReference type="EMBL" id="KAJ5462387.1"/>
    </source>
</evidence>
<comment type="caution">
    <text evidence="6">The sequence shown here is derived from an EMBL/GenBank/DDBJ whole genome shotgun (WGS) entry which is preliminary data.</text>
</comment>
<dbReference type="InterPro" id="IPR002110">
    <property type="entry name" value="Ankyrin_rpt"/>
</dbReference>
<dbReference type="Proteomes" id="UP001147760">
    <property type="component" value="Unassembled WGS sequence"/>
</dbReference>
<gene>
    <name evidence="6" type="ORF">N7530_010592</name>
</gene>
<keyword evidence="7" id="KW-1185">Reference proteome</keyword>
<dbReference type="OrthoDB" id="20872at2759"/>
<feature type="compositionally biased region" description="Basic and acidic residues" evidence="4">
    <location>
        <begin position="442"/>
        <end position="467"/>
    </location>
</feature>
<dbReference type="InterPro" id="IPR036770">
    <property type="entry name" value="Ankyrin_rpt-contain_sf"/>
</dbReference>
<dbReference type="GO" id="GO:0085020">
    <property type="term" value="P:protein K6-linked ubiquitination"/>
    <property type="evidence" value="ECO:0007669"/>
    <property type="project" value="TreeGrafter"/>
</dbReference>
<sequence length="467" mass="51061">MVTALLAVYFSNNQAWTISQLSSEQKLRAWIKDIDPEDDYEATLQTNFRDKCVDDLSVLLDNLTPAPSSTITISAPSLLLSSSLLLLLSGMGVFLAFVWTRMTDTDAGTSSSRDVFITYIVTLGASLGTVAFFSLGRVAVPVRQSIVRNMRRIGINAPKNSSGKCGDGKEILAHRRLPSTDDIREIGDPHAADLEVKDDDGYTPLLLAAVNGDEAVVKQLLEKGADLESKDDDGRTSLSWAAGNGYEGVVKQLLEKGADLESKDDDGRTPLSWAAGNGFEEVVKQLLEKGADLESKDDHGRTPLLRAARSGHEAGVKLLLEKGADLESKDNDGLTPLLCAVRLGFEAVVKQLLERVLDLEDLEARDHDGRTLLSWADGNGYHAVVDQLLEKIAELKRKDKYGDYDNDGEAAYLRQTLMQDGTWAKDSQNVVEELSGDEMDNEIQKMEGDTQGKETEIQEKDGTPTEE</sequence>
<reference evidence="6" key="2">
    <citation type="journal article" date="2023" name="IMA Fungus">
        <title>Comparative genomic study of the Penicillium genus elucidates a diverse pangenome and 15 lateral gene transfer events.</title>
        <authorList>
            <person name="Petersen C."/>
            <person name="Sorensen T."/>
            <person name="Nielsen M.R."/>
            <person name="Sondergaard T.E."/>
            <person name="Sorensen J.L."/>
            <person name="Fitzpatrick D.A."/>
            <person name="Frisvad J.C."/>
            <person name="Nielsen K.L."/>
        </authorList>
    </citation>
    <scope>NUCLEOTIDE SEQUENCE</scope>
    <source>
        <strain evidence="6">IBT 17660</strain>
    </source>
</reference>
<dbReference type="PANTHER" id="PTHR24171">
    <property type="entry name" value="ANKYRIN REPEAT DOMAIN-CONTAINING PROTEIN 39-RELATED"/>
    <property type="match status" value="1"/>
</dbReference>
<evidence type="ECO:0000256" key="1">
    <source>
        <dbReference type="ARBA" id="ARBA00022737"/>
    </source>
</evidence>
<dbReference type="GO" id="GO:0004842">
    <property type="term" value="F:ubiquitin-protein transferase activity"/>
    <property type="evidence" value="ECO:0007669"/>
    <property type="project" value="TreeGrafter"/>
</dbReference>
<protein>
    <submittedName>
        <fullName evidence="6">Uncharacterized protein</fullName>
    </submittedName>
</protein>
<reference evidence="6" key="1">
    <citation type="submission" date="2022-12" db="EMBL/GenBank/DDBJ databases">
        <authorList>
            <person name="Petersen C."/>
        </authorList>
    </citation>
    <scope>NUCLEOTIDE SEQUENCE</scope>
    <source>
        <strain evidence="6">IBT 17660</strain>
    </source>
</reference>
<dbReference type="Gene3D" id="1.25.40.20">
    <property type="entry name" value="Ankyrin repeat-containing domain"/>
    <property type="match status" value="2"/>
</dbReference>
<dbReference type="Pfam" id="PF12796">
    <property type="entry name" value="Ank_2"/>
    <property type="match status" value="1"/>
</dbReference>
<feature type="repeat" description="ANK" evidence="3">
    <location>
        <begin position="266"/>
        <end position="298"/>
    </location>
</feature>
<accession>A0A9W9WHQ9</accession>
<keyword evidence="5" id="KW-0472">Membrane</keyword>
<feature type="repeat" description="ANK" evidence="3">
    <location>
        <begin position="299"/>
        <end position="331"/>
    </location>
</feature>
<feature type="transmembrane region" description="Helical" evidence="5">
    <location>
        <begin position="78"/>
        <end position="99"/>
    </location>
</feature>
<proteinExistence type="predicted"/>
<dbReference type="PROSITE" id="PS50088">
    <property type="entry name" value="ANK_REPEAT"/>
    <property type="match status" value="4"/>
</dbReference>
<organism evidence="6 7">
    <name type="scientific">Penicillium desertorum</name>
    <dbReference type="NCBI Taxonomy" id="1303715"/>
    <lineage>
        <taxon>Eukaryota</taxon>
        <taxon>Fungi</taxon>
        <taxon>Dikarya</taxon>
        <taxon>Ascomycota</taxon>
        <taxon>Pezizomycotina</taxon>
        <taxon>Eurotiomycetes</taxon>
        <taxon>Eurotiomycetidae</taxon>
        <taxon>Eurotiales</taxon>
        <taxon>Aspergillaceae</taxon>
        <taxon>Penicillium</taxon>
    </lineage>
</organism>
<feature type="transmembrane region" description="Helical" evidence="5">
    <location>
        <begin position="119"/>
        <end position="140"/>
    </location>
</feature>